<dbReference type="AlphaFoldDB" id="A0A9N9V5A2"/>
<dbReference type="InterPro" id="IPR036412">
    <property type="entry name" value="HAD-like_sf"/>
</dbReference>
<evidence type="ECO:0000313" key="1">
    <source>
        <dbReference type="EMBL" id="CAH0016983.1"/>
    </source>
</evidence>
<evidence type="ECO:0000313" key="2">
    <source>
        <dbReference type="Proteomes" id="UP000696573"/>
    </source>
</evidence>
<dbReference type="SUPFAM" id="SSF56784">
    <property type="entry name" value="HAD-like"/>
    <property type="match status" value="1"/>
</dbReference>
<evidence type="ECO:0008006" key="3">
    <source>
        <dbReference type="Google" id="ProtNLM"/>
    </source>
</evidence>
<protein>
    <recommendedName>
        <fullName evidence="3">Haloacid dehalogenase</fullName>
    </recommendedName>
</protein>
<dbReference type="Gene3D" id="1.10.150.720">
    <property type="entry name" value="Haloacid dehalogenase-like hydrolase"/>
    <property type="match status" value="1"/>
</dbReference>
<dbReference type="InterPro" id="IPR023214">
    <property type="entry name" value="HAD_sf"/>
</dbReference>
<comment type="caution">
    <text evidence="1">The sequence shown here is derived from an EMBL/GenBank/DDBJ whole genome shotgun (WGS) entry which is preliminary data.</text>
</comment>
<dbReference type="Proteomes" id="UP000696573">
    <property type="component" value="Unassembled WGS sequence"/>
</dbReference>
<dbReference type="PANTHER" id="PTHR46191:SF2">
    <property type="entry name" value="HALOACID DEHALOGENASE-LIKE HYDROLASE DOMAIN-CONTAINING PROTEIN 3"/>
    <property type="match status" value="1"/>
</dbReference>
<reference evidence="1" key="1">
    <citation type="submission" date="2021-10" db="EMBL/GenBank/DDBJ databases">
        <authorList>
            <person name="Piombo E."/>
        </authorList>
    </citation>
    <scope>NUCLEOTIDE SEQUENCE</scope>
</reference>
<accession>A0A9N9V5A2</accession>
<name>A0A9N9V5A2_9HYPO</name>
<dbReference type="PANTHER" id="PTHR46191">
    <property type="match status" value="1"/>
</dbReference>
<keyword evidence="2" id="KW-1185">Reference proteome</keyword>
<dbReference type="InterPro" id="IPR044924">
    <property type="entry name" value="HAD-SF_hydro_IA_REG-2-like_cap"/>
</dbReference>
<proteinExistence type="predicted"/>
<sequence>MPKPNLLLCFDAFGTLFKPKGSVAQQYAQIARQCGMANITEKELQPHLGTALKAEMKQNPNYGKATGLGATRWWTNVIENAFTPMIPKGQSLPQDLAPKLLHRFSSKEGYEAQAHLTAMFKTLRGDDTRRLFEKIVIGVITNSDDRVPDILSSFNVKVSPLRYGTEVDPTWPSKMDPEPPNDIDFHCISYDIGVEKPDGLIFRAAELMLAQIITAREKASPSDFLAQIGAWRKIYVGDEYVKDVVGAQNAEWNPVLLDVENESDERIPRLEDNVAAGIDDLFEKHPVVRVHSLEQLADWLGGVAR</sequence>
<gene>
    <name evidence="1" type="ORF">CRHIZ90672A_00013245</name>
</gene>
<dbReference type="InterPro" id="IPR051828">
    <property type="entry name" value="HAD-like_hydrolase_domain"/>
</dbReference>
<dbReference type="Gene3D" id="3.40.50.1000">
    <property type="entry name" value="HAD superfamily/HAD-like"/>
    <property type="match status" value="1"/>
</dbReference>
<organism evidence="1 2">
    <name type="scientific">Clonostachys rhizophaga</name>
    <dbReference type="NCBI Taxonomy" id="160324"/>
    <lineage>
        <taxon>Eukaryota</taxon>
        <taxon>Fungi</taxon>
        <taxon>Dikarya</taxon>
        <taxon>Ascomycota</taxon>
        <taxon>Pezizomycotina</taxon>
        <taxon>Sordariomycetes</taxon>
        <taxon>Hypocreomycetidae</taxon>
        <taxon>Hypocreales</taxon>
        <taxon>Bionectriaceae</taxon>
        <taxon>Clonostachys</taxon>
    </lineage>
</organism>
<dbReference type="GO" id="GO:0005634">
    <property type="term" value="C:nucleus"/>
    <property type="evidence" value="ECO:0007669"/>
    <property type="project" value="TreeGrafter"/>
</dbReference>
<dbReference type="OrthoDB" id="444127at2759"/>
<dbReference type="EMBL" id="CABFNQ020000490">
    <property type="protein sequence ID" value="CAH0016983.1"/>
    <property type="molecule type" value="Genomic_DNA"/>
</dbReference>